<accession>A0ABY9V8J6</accession>
<protein>
    <submittedName>
        <fullName evidence="2">Uncharacterized protein</fullName>
    </submittedName>
</protein>
<reference evidence="2 3" key="1">
    <citation type="submission" date="2023-02" db="EMBL/GenBank/DDBJ databases">
        <title>Streptomyces sp. SCA4-21 with antifungal activity against Fusarium oxysporum f. sp. cubense, Streptomyces sp. SCA2-17 with antifungal activity against Fusarium oxysporum f. sp. cubense.</title>
        <authorList>
            <person name="Qi D."/>
        </authorList>
    </citation>
    <scope>NUCLEOTIDE SEQUENCE [LARGE SCALE GENOMIC DNA]</scope>
    <source>
        <strain evidence="2 3">SCA4-21</strain>
    </source>
</reference>
<sequence>MFSALARHLPSALRRHRLVTPGTLSVLADDPCEHTGPDEAVKRTYDEGDEG</sequence>
<dbReference type="RefSeq" id="WP_311039563.1">
    <property type="nucleotide sequence ID" value="NZ_CP117522.1"/>
</dbReference>
<proteinExistence type="predicted"/>
<keyword evidence="3" id="KW-1185">Reference proteome</keyword>
<feature type="region of interest" description="Disordered" evidence="1">
    <location>
        <begin position="29"/>
        <end position="51"/>
    </location>
</feature>
<gene>
    <name evidence="2" type="ORF">PS467_40820</name>
</gene>
<dbReference type="Proteomes" id="UP001305606">
    <property type="component" value="Chromosome"/>
</dbReference>
<organism evidence="2 3">
    <name type="scientific">Streptomyces luomodiensis</name>
    <dbReference type="NCBI Taxonomy" id="3026192"/>
    <lineage>
        <taxon>Bacteria</taxon>
        <taxon>Bacillati</taxon>
        <taxon>Actinomycetota</taxon>
        <taxon>Actinomycetes</taxon>
        <taxon>Kitasatosporales</taxon>
        <taxon>Streptomycetaceae</taxon>
        <taxon>Streptomyces</taxon>
    </lineage>
</organism>
<feature type="compositionally biased region" description="Basic and acidic residues" evidence="1">
    <location>
        <begin position="31"/>
        <end position="51"/>
    </location>
</feature>
<evidence type="ECO:0000313" key="2">
    <source>
        <dbReference type="EMBL" id="WNF01242.1"/>
    </source>
</evidence>
<name>A0ABY9V8J6_9ACTN</name>
<evidence type="ECO:0000313" key="3">
    <source>
        <dbReference type="Proteomes" id="UP001305606"/>
    </source>
</evidence>
<evidence type="ECO:0000256" key="1">
    <source>
        <dbReference type="SAM" id="MobiDB-lite"/>
    </source>
</evidence>
<dbReference type="EMBL" id="CP117522">
    <property type="protein sequence ID" value="WNF01242.1"/>
    <property type="molecule type" value="Genomic_DNA"/>
</dbReference>